<organism evidence="2 3">
    <name type="scientific">Trichonephila clavata</name>
    <name type="common">Joro spider</name>
    <name type="synonym">Nephila clavata</name>
    <dbReference type="NCBI Taxonomy" id="2740835"/>
    <lineage>
        <taxon>Eukaryota</taxon>
        <taxon>Metazoa</taxon>
        <taxon>Ecdysozoa</taxon>
        <taxon>Arthropoda</taxon>
        <taxon>Chelicerata</taxon>
        <taxon>Arachnida</taxon>
        <taxon>Araneae</taxon>
        <taxon>Araneomorphae</taxon>
        <taxon>Entelegynae</taxon>
        <taxon>Araneoidea</taxon>
        <taxon>Nephilidae</taxon>
        <taxon>Trichonephila</taxon>
    </lineage>
</organism>
<protein>
    <submittedName>
        <fullName evidence="2">Uncharacterized protein</fullName>
    </submittedName>
</protein>
<feature type="compositionally biased region" description="Low complexity" evidence="1">
    <location>
        <begin position="1"/>
        <end position="19"/>
    </location>
</feature>
<dbReference type="Proteomes" id="UP000887116">
    <property type="component" value="Unassembled WGS sequence"/>
</dbReference>
<proteinExistence type="predicted"/>
<name>A0A8X6FRN5_TRICU</name>
<dbReference type="AlphaFoldDB" id="A0A8X6FRN5"/>
<sequence>MTSDSVPQQSSASNNNVSASEKKLRNLNNSYKSEFNSGFKNAIADLNILAGVFSEAVKCLQCGATGLNLSCEENCSGGAVELDILYDFCSYSYKFCSSKQCKAEIGKPSTYEISTSFEVNSLDGLFVNTKNGDPNLIPVSGDRFQRDQRMKKRNLRFQISLKGFCSRSRVQKVLEDIKIHFSLLRNKTEMDEK</sequence>
<keyword evidence="3" id="KW-1185">Reference proteome</keyword>
<gene>
    <name evidence="2" type="ORF">TNCT_145771</name>
</gene>
<evidence type="ECO:0000313" key="2">
    <source>
        <dbReference type="EMBL" id="GFQ86877.1"/>
    </source>
</evidence>
<evidence type="ECO:0000256" key="1">
    <source>
        <dbReference type="SAM" id="MobiDB-lite"/>
    </source>
</evidence>
<accession>A0A8X6FRN5</accession>
<dbReference type="EMBL" id="BMAO01013181">
    <property type="protein sequence ID" value="GFQ86877.1"/>
    <property type="molecule type" value="Genomic_DNA"/>
</dbReference>
<comment type="caution">
    <text evidence="2">The sequence shown here is derived from an EMBL/GenBank/DDBJ whole genome shotgun (WGS) entry which is preliminary data.</text>
</comment>
<feature type="region of interest" description="Disordered" evidence="1">
    <location>
        <begin position="1"/>
        <end position="20"/>
    </location>
</feature>
<evidence type="ECO:0000313" key="3">
    <source>
        <dbReference type="Proteomes" id="UP000887116"/>
    </source>
</evidence>
<reference evidence="2" key="1">
    <citation type="submission" date="2020-07" db="EMBL/GenBank/DDBJ databases">
        <title>Multicomponent nature underlies the extraordinary mechanical properties of spider dragline silk.</title>
        <authorList>
            <person name="Kono N."/>
            <person name="Nakamura H."/>
            <person name="Mori M."/>
            <person name="Yoshida Y."/>
            <person name="Ohtoshi R."/>
            <person name="Malay A.D."/>
            <person name="Moran D.A.P."/>
            <person name="Tomita M."/>
            <person name="Numata K."/>
            <person name="Arakawa K."/>
        </authorList>
    </citation>
    <scope>NUCLEOTIDE SEQUENCE</scope>
</reference>